<keyword evidence="3" id="KW-0812">Transmembrane</keyword>
<feature type="transmembrane region" description="Helical" evidence="3">
    <location>
        <begin position="275"/>
        <end position="294"/>
    </location>
</feature>
<dbReference type="RefSeq" id="XP_037163574.1">
    <property type="nucleotide sequence ID" value="XM_037309495.1"/>
</dbReference>
<dbReference type="InterPro" id="IPR011701">
    <property type="entry name" value="MFS"/>
</dbReference>
<keyword evidence="5" id="KW-1185">Reference proteome</keyword>
<dbReference type="AlphaFoldDB" id="A0A8H6FT08"/>
<dbReference type="Pfam" id="PF07690">
    <property type="entry name" value="MFS_1"/>
    <property type="match status" value="1"/>
</dbReference>
<evidence type="ECO:0000256" key="3">
    <source>
        <dbReference type="SAM" id="Phobius"/>
    </source>
</evidence>
<evidence type="ECO:0000313" key="5">
    <source>
        <dbReference type="Proteomes" id="UP000578531"/>
    </source>
</evidence>
<feature type="transmembrane region" description="Helical" evidence="3">
    <location>
        <begin position="143"/>
        <end position="167"/>
    </location>
</feature>
<feature type="transmembrane region" description="Helical" evidence="3">
    <location>
        <begin position="306"/>
        <end position="325"/>
    </location>
</feature>
<keyword evidence="3" id="KW-1133">Transmembrane helix</keyword>
<evidence type="ECO:0000256" key="1">
    <source>
        <dbReference type="ARBA" id="ARBA00004141"/>
    </source>
</evidence>
<evidence type="ECO:0000313" key="4">
    <source>
        <dbReference type="EMBL" id="KAF6234173.1"/>
    </source>
</evidence>
<dbReference type="PANTHER" id="PTHR11360">
    <property type="entry name" value="MONOCARBOXYLATE TRANSPORTER"/>
    <property type="match status" value="1"/>
</dbReference>
<dbReference type="Gene3D" id="1.20.1250.20">
    <property type="entry name" value="MFS general substrate transporter like domains"/>
    <property type="match status" value="2"/>
</dbReference>
<organism evidence="4 5">
    <name type="scientific">Letharia columbiana</name>
    <dbReference type="NCBI Taxonomy" id="112416"/>
    <lineage>
        <taxon>Eukaryota</taxon>
        <taxon>Fungi</taxon>
        <taxon>Dikarya</taxon>
        <taxon>Ascomycota</taxon>
        <taxon>Pezizomycotina</taxon>
        <taxon>Lecanoromycetes</taxon>
        <taxon>OSLEUM clade</taxon>
        <taxon>Lecanoromycetidae</taxon>
        <taxon>Lecanorales</taxon>
        <taxon>Lecanorineae</taxon>
        <taxon>Parmeliaceae</taxon>
        <taxon>Letharia</taxon>
    </lineage>
</organism>
<dbReference type="InterPro" id="IPR050327">
    <property type="entry name" value="Proton-linked_MCT"/>
</dbReference>
<keyword evidence="3" id="KW-0472">Membrane</keyword>
<name>A0A8H6FT08_9LECA</name>
<dbReference type="SUPFAM" id="SSF103473">
    <property type="entry name" value="MFS general substrate transporter"/>
    <property type="match status" value="1"/>
</dbReference>
<dbReference type="GeneID" id="59289249"/>
<feature type="transmembrane region" description="Helical" evidence="3">
    <location>
        <begin position="102"/>
        <end position="122"/>
    </location>
</feature>
<sequence length="334" mass="36010">MVSPLIDKGHFRLGFNGGCFLMFVSILSTSWCYKFWELLFVQGILTGIGMGMAFGSGILVLQSYFTSHLGIAAGLTSAGGSVGGMVYPAIAEQLVFKKGFPFTLRIFAAVAGGTLVVANCIVRQGPNASNGRTQMDWAMFKDVPFLLMSAGFFLTFWGIYFSFYFIVAYAQSHLHLDNHASVTLLILMNGANLPGRLLLPLLSDRLLGPVNTIIPCIFATSVLLFAWISATSHTGITVVACFYGFFSGAVQGLYNPVIWKFADDPLKKGVRVAFVFMWISIAALTGSPIGGAIIKRENGGYLGAQLFAALTVLVGGCLMVAARYAKEGWRIVKV</sequence>
<accession>A0A8H6FT08</accession>
<dbReference type="Proteomes" id="UP000578531">
    <property type="component" value="Unassembled WGS sequence"/>
</dbReference>
<feature type="transmembrane region" description="Helical" evidence="3">
    <location>
        <begin position="12"/>
        <end position="33"/>
    </location>
</feature>
<feature type="transmembrane region" description="Helical" evidence="3">
    <location>
        <begin position="68"/>
        <end position="90"/>
    </location>
</feature>
<comment type="subcellular location">
    <subcellularLocation>
        <location evidence="1">Membrane</location>
        <topology evidence="1">Multi-pass membrane protein</topology>
    </subcellularLocation>
</comment>
<protein>
    <recommendedName>
        <fullName evidence="6">Major facilitator superfamily (MFS) profile domain-containing protein</fullName>
    </recommendedName>
</protein>
<dbReference type="OrthoDB" id="6499973at2759"/>
<dbReference type="PANTHER" id="PTHR11360:SF130">
    <property type="entry name" value="MAJOR FACILITATOR SUPERFAMILY (MFS) PROFILE DOMAIN-CONTAINING PROTEIN-RELATED"/>
    <property type="match status" value="1"/>
</dbReference>
<feature type="transmembrane region" description="Helical" evidence="3">
    <location>
        <begin position="206"/>
        <end position="228"/>
    </location>
</feature>
<reference evidence="4 5" key="1">
    <citation type="journal article" date="2020" name="Genomics">
        <title>Complete, high-quality genomes from long-read metagenomic sequencing of two wolf lichen thalli reveals enigmatic genome architecture.</title>
        <authorList>
            <person name="McKenzie S.K."/>
            <person name="Walston R.F."/>
            <person name="Allen J.L."/>
        </authorList>
    </citation>
    <scope>NUCLEOTIDE SEQUENCE [LARGE SCALE GENOMIC DNA]</scope>
    <source>
        <strain evidence="4">WasteWater2</strain>
    </source>
</reference>
<comment type="similarity">
    <text evidence="2">Belongs to the major facilitator superfamily. Monocarboxylate porter (TC 2.A.1.13) family.</text>
</comment>
<dbReference type="InterPro" id="IPR036259">
    <property type="entry name" value="MFS_trans_sf"/>
</dbReference>
<feature type="transmembrane region" description="Helical" evidence="3">
    <location>
        <begin position="39"/>
        <end position="61"/>
    </location>
</feature>
<dbReference type="GO" id="GO:0022857">
    <property type="term" value="F:transmembrane transporter activity"/>
    <property type="evidence" value="ECO:0007669"/>
    <property type="project" value="InterPro"/>
</dbReference>
<evidence type="ECO:0008006" key="6">
    <source>
        <dbReference type="Google" id="ProtNLM"/>
    </source>
</evidence>
<comment type="caution">
    <text evidence="4">The sequence shown here is derived from an EMBL/GenBank/DDBJ whole genome shotgun (WGS) entry which is preliminary data.</text>
</comment>
<dbReference type="EMBL" id="JACCJC010000032">
    <property type="protein sequence ID" value="KAF6234173.1"/>
    <property type="molecule type" value="Genomic_DNA"/>
</dbReference>
<gene>
    <name evidence="4" type="ORF">HO173_007593</name>
</gene>
<proteinExistence type="inferred from homology"/>
<feature type="transmembrane region" description="Helical" evidence="3">
    <location>
        <begin position="234"/>
        <end position="254"/>
    </location>
</feature>
<dbReference type="GO" id="GO:0016020">
    <property type="term" value="C:membrane"/>
    <property type="evidence" value="ECO:0007669"/>
    <property type="project" value="UniProtKB-SubCell"/>
</dbReference>
<evidence type="ECO:0000256" key="2">
    <source>
        <dbReference type="ARBA" id="ARBA00006727"/>
    </source>
</evidence>